<keyword evidence="3" id="KW-0732">Signal</keyword>
<dbReference type="Ensembl" id="ENSEEET00000003276.2">
    <property type="protein sequence ID" value="ENSEEEP00000003230.2"/>
    <property type="gene ID" value="ENSEEEG00000001816.2"/>
</dbReference>
<organism evidence="9 10">
    <name type="scientific">Electrophorus electricus</name>
    <name type="common">Electric eel</name>
    <name type="synonym">Gymnotus electricus</name>
    <dbReference type="NCBI Taxonomy" id="8005"/>
    <lineage>
        <taxon>Eukaryota</taxon>
        <taxon>Metazoa</taxon>
        <taxon>Chordata</taxon>
        <taxon>Craniata</taxon>
        <taxon>Vertebrata</taxon>
        <taxon>Euteleostomi</taxon>
        <taxon>Actinopterygii</taxon>
        <taxon>Neopterygii</taxon>
        <taxon>Teleostei</taxon>
        <taxon>Ostariophysi</taxon>
        <taxon>Gymnotiformes</taxon>
        <taxon>Gymnotoidei</taxon>
        <taxon>Gymnotidae</taxon>
        <taxon>Electrophorus</taxon>
    </lineage>
</organism>
<dbReference type="InterPro" id="IPR003599">
    <property type="entry name" value="Ig_sub"/>
</dbReference>
<dbReference type="GO" id="GO:0002376">
    <property type="term" value="P:immune system process"/>
    <property type="evidence" value="ECO:0007669"/>
    <property type="project" value="UniProtKB-KW"/>
</dbReference>
<keyword evidence="10" id="KW-1185">Reference proteome</keyword>
<evidence type="ECO:0000256" key="4">
    <source>
        <dbReference type="ARBA" id="ARBA00022859"/>
    </source>
</evidence>
<reference evidence="9" key="4">
    <citation type="submission" date="2025-08" db="UniProtKB">
        <authorList>
            <consortium name="Ensembl"/>
        </authorList>
    </citation>
    <scope>IDENTIFICATION</scope>
</reference>
<dbReference type="AlphaFoldDB" id="A0A4W4DV20"/>
<dbReference type="PANTHER" id="PTHR19433">
    <property type="entry name" value="T-CELL RECEPTOR ALPHA CHAIN V REGION-RELATED"/>
    <property type="match status" value="1"/>
</dbReference>
<evidence type="ECO:0000256" key="6">
    <source>
        <dbReference type="ARBA" id="ARBA00023157"/>
    </source>
</evidence>
<name>A0A4W4DV20_ELEEL</name>
<dbReference type="InterPro" id="IPR052051">
    <property type="entry name" value="TCR_complex_component"/>
</dbReference>
<reference evidence="9" key="5">
    <citation type="submission" date="2025-09" db="UniProtKB">
        <authorList>
            <consortium name="Ensembl"/>
        </authorList>
    </citation>
    <scope>IDENTIFICATION</scope>
</reference>
<reference evidence="9" key="3">
    <citation type="submission" date="2020-05" db="EMBL/GenBank/DDBJ databases">
        <title>Electrophorus electricus (electric eel) genome, fEleEle1, primary haplotype.</title>
        <authorList>
            <person name="Myers G."/>
            <person name="Meyer A."/>
            <person name="Fedrigo O."/>
            <person name="Formenti G."/>
            <person name="Rhie A."/>
            <person name="Tracey A."/>
            <person name="Sims Y."/>
            <person name="Jarvis E.D."/>
        </authorList>
    </citation>
    <scope>NUCLEOTIDE SEQUENCE [LARGE SCALE GENOMIC DNA]</scope>
</reference>
<keyword evidence="2" id="KW-1003">Cell membrane</keyword>
<reference evidence="10" key="2">
    <citation type="journal article" date="2017" name="Sci. Adv.">
        <title>A tail of two voltages: Proteomic comparison of the three electric organs of the electric eel.</title>
        <authorList>
            <person name="Traeger L.L."/>
            <person name="Sabat G."/>
            <person name="Barrett-Wilt G.A."/>
            <person name="Wells G.B."/>
            <person name="Sussman M.R."/>
        </authorList>
    </citation>
    <scope>NUCLEOTIDE SEQUENCE [LARGE SCALE GENOMIC DNA]</scope>
</reference>
<dbReference type="SMART" id="SM00409">
    <property type="entry name" value="IG"/>
    <property type="match status" value="1"/>
</dbReference>
<evidence type="ECO:0000256" key="5">
    <source>
        <dbReference type="ARBA" id="ARBA00023136"/>
    </source>
</evidence>
<dbReference type="InterPro" id="IPR013783">
    <property type="entry name" value="Ig-like_fold"/>
</dbReference>
<feature type="domain" description="Ig-like" evidence="8">
    <location>
        <begin position="25"/>
        <end position="107"/>
    </location>
</feature>
<evidence type="ECO:0000256" key="1">
    <source>
        <dbReference type="ARBA" id="ARBA00004236"/>
    </source>
</evidence>
<dbReference type="InterPro" id="IPR013106">
    <property type="entry name" value="Ig_V-set"/>
</dbReference>
<dbReference type="GO" id="GO:0005886">
    <property type="term" value="C:plasma membrane"/>
    <property type="evidence" value="ECO:0007669"/>
    <property type="project" value="UniProtKB-SubCell"/>
</dbReference>
<evidence type="ECO:0000259" key="8">
    <source>
        <dbReference type="PROSITE" id="PS50835"/>
    </source>
</evidence>
<accession>A0A4W4DV20</accession>
<evidence type="ECO:0000256" key="7">
    <source>
        <dbReference type="ARBA" id="ARBA00023180"/>
    </source>
</evidence>
<dbReference type="GeneTree" id="ENSGT00970000194015"/>
<dbReference type="InterPro" id="IPR007110">
    <property type="entry name" value="Ig-like_dom"/>
</dbReference>
<evidence type="ECO:0000313" key="9">
    <source>
        <dbReference type="Ensembl" id="ENSEEEP00000003230.2"/>
    </source>
</evidence>
<comment type="subcellular location">
    <subcellularLocation>
        <location evidence="1">Cell membrane</location>
    </subcellularLocation>
</comment>
<keyword evidence="7" id="KW-0325">Glycoprotein</keyword>
<keyword evidence="6" id="KW-1015">Disulfide bond</keyword>
<dbReference type="PANTHER" id="PTHR19433:SF111">
    <property type="entry name" value="T CELL RECEPTOR ALPHA VARIABLE 4"/>
    <property type="match status" value="1"/>
</dbReference>
<evidence type="ECO:0000256" key="3">
    <source>
        <dbReference type="ARBA" id="ARBA00022729"/>
    </source>
</evidence>
<dbReference type="GO" id="GO:0009617">
    <property type="term" value="P:response to bacterium"/>
    <property type="evidence" value="ECO:0007669"/>
    <property type="project" value="TreeGrafter"/>
</dbReference>
<dbReference type="SUPFAM" id="SSF48726">
    <property type="entry name" value="Immunoglobulin"/>
    <property type="match status" value="1"/>
</dbReference>
<dbReference type="PROSITE" id="PS50835">
    <property type="entry name" value="IG_LIKE"/>
    <property type="match status" value="1"/>
</dbReference>
<dbReference type="Gene3D" id="2.60.40.10">
    <property type="entry name" value="Immunoglobulins"/>
    <property type="match status" value="1"/>
</dbReference>
<dbReference type="Proteomes" id="UP000314983">
    <property type="component" value="Chromosome 5"/>
</dbReference>
<reference evidence="10" key="1">
    <citation type="journal article" date="2014" name="Science">
        <title>Nonhuman genetics. Genomic basis for the convergent evolution of electric organs.</title>
        <authorList>
            <person name="Gallant J.R."/>
            <person name="Traeger L.L."/>
            <person name="Volkening J.D."/>
            <person name="Moffett H."/>
            <person name="Chen P.H."/>
            <person name="Novina C.D."/>
            <person name="Phillips G.N.Jr."/>
            <person name="Anand R."/>
            <person name="Wells G.B."/>
            <person name="Pinch M."/>
            <person name="Guth R."/>
            <person name="Unguez G.A."/>
            <person name="Albert J.S."/>
            <person name="Zakon H.H."/>
            <person name="Samanta M.P."/>
            <person name="Sussman M.R."/>
        </authorList>
    </citation>
    <scope>NUCLEOTIDE SEQUENCE [LARGE SCALE GENOMIC DNA]</scope>
</reference>
<keyword evidence="5" id="KW-0472">Membrane</keyword>
<evidence type="ECO:0000313" key="10">
    <source>
        <dbReference type="Proteomes" id="UP000314983"/>
    </source>
</evidence>
<dbReference type="InterPro" id="IPR036179">
    <property type="entry name" value="Ig-like_dom_sf"/>
</dbReference>
<evidence type="ECO:0000256" key="2">
    <source>
        <dbReference type="ARBA" id="ARBA00022475"/>
    </source>
</evidence>
<protein>
    <recommendedName>
        <fullName evidence="8">Ig-like domain-containing protein</fullName>
    </recommendedName>
</protein>
<proteinExistence type="predicted"/>
<sequence>MNISYFINFLQVTLGFPETLILEPGANVTIWCQHNQMEPAYIYWFKHTNRSVPDQLDCQFYQKYSSTSSCNSVNQSDQVVMSVNSQNTSLTIAAVNHTDSGLYYCGVWQSNRISFRNAIHLQVRGGFSVQKNVCLKIHMEYDMFYIEFMKYANYYSVWFFVSLQEQDSNYADLQFSDKKIKKAGRRTEVVDPQVVYSSVRH</sequence>
<dbReference type="Pfam" id="PF07686">
    <property type="entry name" value="V-set"/>
    <property type="match status" value="1"/>
</dbReference>
<keyword evidence="4" id="KW-0391">Immunity</keyword>